<feature type="signal peptide" evidence="2">
    <location>
        <begin position="1"/>
        <end position="21"/>
    </location>
</feature>
<dbReference type="InterPro" id="IPR001343">
    <property type="entry name" value="Hemolysn_Ca-bd"/>
</dbReference>
<sequence length="377" mass="38149">MFALLFLAFLPLAFVMGGASDDDETDTPSESEDDHSADTGNGDLTDAPVDTGTNAGSDTGNTDQGSTDTGSDTTAGGDAGSDTISGADTPATGKDPEAGDSIVGASPGPGEGVDLRGGALNDTLRGTDYSDTLNGSSGDDTLWLEGGDDGNTLDEASAKYVFSTSSINSLVFRLESNDYFGGTGGSGDDYIDGGSGNDSLLGGYGDDTLRGNTGDDVLFDYQGSDSLNGGYGDDELVAVDTLSGYSDTLDGGAGNDVLFADDGDQVTGGTGWDNFVVSPSKGVGQAATITDFNPTPSGTAENGDTGEVLLIDVFNYKASDDFTIGQTGADVTVSLWGQSVAVLQNTQLADLQPTSVVLGIDSTLNTASPELHLPRRI</sequence>
<keyword evidence="4" id="KW-1185">Reference proteome</keyword>
<dbReference type="Pfam" id="PF00353">
    <property type="entry name" value="HemolysinCabind"/>
    <property type="match status" value="3"/>
</dbReference>
<proteinExistence type="predicted"/>
<evidence type="ECO:0000256" key="2">
    <source>
        <dbReference type="SAM" id="SignalP"/>
    </source>
</evidence>
<feature type="compositionally biased region" description="Low complexity" evidence="1">
    <location>
        <begin position="56"/>
        <end position="83"/>
    </location>
</feature>
<reference evidence="3 4" key="1">
    <citation type="journal article" date="2011" name="Int. J. Syst. Evol. Microbiol.">
        <title>Zhongshania antarctica gen. nov., sp. nov. and Zhongshania guokunii sp. nov., gammaproteobacteria respectively isolated from coastal attached (fast) ice and surface seawater of the Antarctic.</title>
        <authorList>
            <person name="Li H.J."/>
            <person name="Zhang X.Y."/>
            <person name="Chen C.X."/>
            <person name="Zhang Y.J."/>
            <person name="Gao Z.M."/>
            <person name="Yu Y."/>
            <person name="Chen X.L."/>
            <person name="Chen B."/>
            <person name="Zhang Y.Z."/>
        </authorList>
    </citation>
    <scope>NUCLEOTIDE SEQUENCE [LARGE SCALE GENOMIC DNA]</scope>
    <source>
        <strain evidence="3 4">15-R06ZXC-3</strain>
    </source>
</reference>
<comment type="caution">
    <text evidence="3">The sequence shown here is derived from an EMBL/GenBank/DDBJ whole genome shotgun (WGS) entry which is preliminary data.</text>
</comment>
<dbReference type="PROSITE" id="PS00330">
    <property type="entry name" value="HEMOLYSIN_CALCIUM"/>
    <property type="match status" value="1"/>
</dbReference>
<dbReference type="Proteomes" id="UP001557465">
    <property type="component" value="Unassembled WGS sequence"/>
</dbReference>
<dbReference type="Gene3D" id="2.150.10.10">
    <property type="entry name" value="Serralysin-like metalloprotease, C-terminal"/>
    <property type="match status" value="2"/>
</dbReference>
<feature type="chain" id="PRO_5046357734" evidence="2">
    <location>
        <begin position="22"/>
        <end position="377"/>
    </location>
</feature>
<protein>
    <submittedName>
        <fullName evidence="3">Calcium-binding protein</fullName>
    </submittedName>
</protein>
<name>A0ABV3TEU1_9RHOB</name>
<organism evidence="3 4">
    <name type="scientific">Thioclava arctica</name>
    <dbReference type="NCBI Taxonomy" id="3238301"/>
    <lineage>
        <taxon>Bacteria</taxon>
        <taxon>Pseudomonadati</taxon>
        <taxon>Pseudomonadota</taxon>
        <taxon>Alphaproteobacteria</taxon>
        <taxon>Rhodobacterales</taxon>
        <taxon>Paracoccaceae</taxon>
        <taxon>Thioclava</taxon>
    </lineage>
</organism>
<accession>A0ABV3TEU1</accession>
<keyword evidence="2" id="KW-0732">Signal</keyword>
<dbReference type="PRINTS" id="PR00313">
    <property type="entry name" value="CABNDNGRPT"/>
</dbReference>
<dbReference type="InterPro" id="IPR011049">
    <property type="entry name" value="Serralysin-like_metalloprot_C"/>
</dbReference>
<feature type="region of interest" description="Disordered" evidence="1">
    <location>
        <begin position="20"/>
        <end position="133"/>
    </location>
</feature>
<dbReference type="EMBL" id="JBFRYC010000001">
    <property type="protein sequence ID" value="MEX1660186.1"/>
    <property type="molecule type" value="Genomic_DNA"/>
</dbReference>
<dbReference type="SUPFAM" id="SSF51120">
    <property type="entry name" value="beta-Roll"/>
    <property type="match status" value="2"/>
</dbReference>
<evidence type="ECO:0000313" key="4">
    <source>
        <dbReference type="Proteomes" id="UP001557465"/>
    </source>
</evidence>
<evidence type="ECO:0000256" key="1">
    <source>
        <dbReference type="SAM" id="MobiDB-lite"/>
    </source>
</evidence>
<evidence type="ECO:0000313" key="3">
    <source>
        <dbReference type="EMBL" id="MEX1660186.1"/>
    </source>
</evidence>
<feature type="compositionally biased region" description="Acidic residues" evidence="1">
    <location>
        <begin position="20"/>
        <end position="35"/>
    </location>
</feature>
<gene>
    <name evidence="3" type="ORF">AB4874_00790</name>
</gene>
<dbReference type="RefSeq" id="WP_368390577.1">
    <property type="nucleotide sequence ID" value="NZ_JBFRYC010000001.1"/>
</dbReference>
<dbReference type="InterPro" id="IPR018511">
    <property type="entry name" value="Hemolysin-typ_Ca-bd_CS"/>
</dbReference>